<proteinExistence type="predicted"/>
<dbReference type="Proteomes" id="UP001356427">
    <property type="component" value="Unassembled WGS sequence"/>
</dbReference>
<evidence type="ECO:0000313" key="3">
    <source>
        <dbReference type="EMBL" id="KAK6302143.1"/>
    </source>
</evidence>
<keyword evidence="1" id="KW-0175">Coiled coil</keyword>
<evidence type="ECO:0000256" key="2">
    <source>
        <dbReference type="SAM" id="MobiDB-lite"/>
    </source>
</evidence>
<evidence type="ECO:0000256" key="1">
    <source>
        <dbReference type="SAM" id="Coils"/>
    </source>
</evidence>
<feature type="region of interest" description="Disordered" evidence="2">
    <location>
        <begin position="1"/>
        <end position="23"/>
    </location>
</feature>
<evidence type="ECO:0000313" key="4">
    <source>
        <dbReference type="Proteomes" id="UP001356427"/>
    </source>
</evidence>
<accession>A0AAN8L1X9</accession>
<name>A0AAN8L1X9_9TELE</name>
<dbReference type="EMBL" id="JAGTTL010000026">
    <property type="protein sequence ID" value="KAK6302143.1"/>
    <property type="molecule type" value="Genomic_DNA"/>
</dbReference>
<feature type="coiled-coil region" evidence="1">
    <location>
        <begin position="24"/>
        <end position="51"/>
    </location>
</feature>
<gene>
    <name evidence="3" type="ORF">J4Q44_G00281960</name>
</gene>
<sequence>MEILAEQQQVASDMMSSSITDDRNAQLTTQLESLEKRLMTMEKRNQIVLQTKKTRCLLATIHRLVLERSPSPEY</sequence>
<keyword evidence="4" id="KW-1185">Reference proteome</keyword>
<comment type="caution">
    <text evidence="3">The sequence shown here is derived from an EMBL/GenBank/DDBJ whole genome shotgun (WGS) entry which is preliminary data.</text>
</comment>
<organism evidence="3 4">
    <name type="scientific">Coregonus suidteri</name>
    <dbReference type="NCBI Taxonomy" id="861788"/>
    <lineage>
        <taxon>Eukaryota</taxon>
        <taxon>Metazoa</taxon>
        <taxon>Chordata</taxon>
        <taxon>Craniata</taxon>
        <taxon>Vertebrata</taxon>
        <taxon>Euteleostomi</taxon>
        <taxon>Actinopterygii</taxon>
        <taxon>Neopterygii</taxon>
        <taxon>Teleostei</taxon>
        <taxon>Protacanthopterygii</taxon>
        <taxon>Salmoniformes</taxon>
        <taxon>Salmonidae</taxon>
        <taxon>Coregoninae</taxon>
        <taxon>Coregonus</taxon>
    </lineage>
</organism>
<dbReference type="AlphaFoldDB" id="A0AAN8L1X9"/>
<reference evidence="3 4" key="1">
    <citation type="submission" date="2021-04" db="EMBL/GenBank/DDBJ databases">
        <authorList>
            <person name="De Guttry C."/>
            <person name="Zahm M."/>
            <person name="Klopp C."/>
            <person name="Cabau C."/>
            <person name="Louis A."/>
            <person name="Berthelot C."/>
            <person name="Parey E."/>
            <person name="Roest Crollius H."/>
            <person name="Montfort J."/>
            <person name="Robinson-Rechavi M."/>
            <person name="Bucao C."/>
            <person name="Bouchez O."/>
            <person name="Gislard M."/>
            <person name="Lluch J."/>
            <person name="Milhes M."/>
            <person name="Lampietro C."/>
            <person name="Lopez Roques C."/>
            <person name="Donnadieu C."/>
            <person name="Braasch I."/>
            <person name="Desvignes T."/>
            <person name="Postlethwait J."/>
            <person name="Bobe J."/>
            <person name="Wedekind C."/>
            <person name="Guiguen Y."/>
        </authorList>
    </citation>
    <scope>NUCLEOTIDE SEQUENCE [LARGE SCALE GENOMIC DNA]</scope>
    <source>
        <strain evidence="3">Cs_M1</strain>
        <tissue evidence="3">Blood</tissue>
    </source>
</reference>
<protein>
    <submittedName>
        <fullName evidence="3">Uncharacterized protein</fullName>
    </submittedName>
</protein>